<dbReference type="Pfam" id="PF00023">
    <property type="entry name" value="Ank"/>
    <property type="match status" value="2"/>
</dbReference>
<dbReference type="Gene3D" id="3.40.50.300">
    <property type="entry name" value="P-loop containing nucleotide triphosphate hydrolases"/>
    <property type="match status" value="1"/>
</dbReference>
<dbReference type="PROSITE" id="PS50297">
    <property type="entry name" value="ANK_REP_REGION"/>
    <property type="match status" value="7"/>
</dbReference>
<protein>
    <recommendedName>
        <fullName evidence="4">Nephrocystin 3-like N-terminal domain-containing protein</fullName>
    </recommendedName>
</protein>
<feature type="repeat" description="ANK" evidence="3">
    <location>
        <begin position="1105"/>
        <end position="1137"/>
    </location>
</feature>
<dbReference type="InterPro" id="IPR056884">
    <property type="entry name" value="NPHP3-like_N"/>
</dbReference>
<name>A0A232LUL9_9EURO</name>
<feature type="repeat" description="ANK" evidence="3">
    <location>
        <begin position="1138"/>
        <end position="1170"/>
    </location>
</feature>
<dbReference type="InterPro" id="IPR029058">
    <property type="entry name" value="AB_hydrolase_fold"/>
</dbReference>
<dbReference type="InterPro" id="IPR002110">
    <property type="entry name" value="Ankyrin_rpt"/>
</dbReference>
<feature type="repeat" description="ANK" evidence="3">
    <location>
        <begin position="1184"/>
        <end position="1216"/>
    </location>
</feature>
<dbReference type="Proteomes" id="UP000243515">
    <property type="component" value="Unassembled WGS sequence"/>
</dbReference>
<dbReference type="EMBL" id="NPHW01004478">
    <property type="protein sequence ID" value="OXV07870.1"/>
    <property type="molecule type" value="Genomic_DNA"/>
</dbReference>
<evidence type="ECO:0000256" key="1">
    <source>
        <dbReference type="ARBA" id="ARBA00022737"/>
    </source>
</evidence>
<dbReference type="GO" id="GO:0005737">
    <property type="term" value="C:cytoplasm"/>
    <property type="evidence" value="ECO:0007669"/>
    <property type="project" value="TreeGrafter"/>
</dbReference>
<keyword evidence="1" id="KW-0677">Repeat</keyword>
<dbReference type="AlphaFoldDB" id="A0A232LUL9"/>
<dbReference type="SUPFAM" id="SSF48403">
    <property type="entry name" value="Ankyrin repeat"/>
    <property type="match status" value="1"/>
</dbReference>
<feature type="repeat" description="ANK" evidence="3">
    <location>
        <begin position="848"/>
        <end position="880"/>
    </location>
</feature>
<dbReference type="Pfam" id="PF12796">
    <property type="entry name" value="Ank_2"/>
    <property type="match status" value="3"/>
</dbReference>
<dbReference type="PROSITE" id="PS50088">
    <property type="entry name" value="ANK_REPEAT"/>
    <property type="match status" value="8"/>
</dbReference>
<evidence type="ECO:0000256" key="2">
    <source>
        <dbReference type="ARBA" id="ARBA00023043"/>
    </source>
</evidence>
<sequence length="1245" mass="138453">MDSAPFRHKLLYKSRSFTTTAAITEGKNDGLNNGLFFLNQQQFKAITEAGQARCSVDIVALHGINGHTHNTWKHENGSLWLQDFLPHQLPGARVFSFGYPAEIITIASATRRIQDFARALLEGLRAVRRTLEERSRPIIFVCHSIGGIVLKQAVVIASSDAEGYSHIHDSIIGILFLGTPHQGSEATSYPRVLINIMNAAFPDFPGLARKTQANLRNFLERDMDEIQKMGIRFRAKSLDIKIVSFIEQKPTHPFDYRLVDSVSGVVDVPGETIVLMDGCTHFDICRFENDASGIYKRISFYIEKLANVISTPSPRPPLSQEEKKCLRLLSYPEIDNRRQSIKQPQEGTCSWLFEHPNYCNWENGMRHETRDSLLCITGKPGSGKSTLLKQAFQRCHENSSRHCHATLRTAVIAFFFNSRGSKLERSPLGMFRSLLHQLLQQVHPLLGGFLPKFRHQQEVNGVGGKDWLLEDVRDYFKDAIIRQCPRNYRIIVFIDALDECDEDDFAGSGCDGDTARSIAHFFTEALSMAHYAGRDLRICLSSRHSIDGGIQDCFKLRVDDFTADDIWKYIQANLRISENQQDLAQAIIAKSSGVFLWAVLVVSKLSDAHVSGESAAELMDTLNSTPPSLSQLFTQIIDAVPDEDRQTLAQIMLWIAFAKRPLTLTELRFALAFRFPFRSQKDCEASPEFVSDDEQMERILHSRSGGLIETSKTDRNSMHIVQFIHGSVRDFLMLESRFESVDPSFGEGLVDKGHDQLTRSCVNYIKIEELFSAANNDCETSSRKLENDDNAYPFLHYAATSIFEHAANAATFPVPQTLLLQHSQPSQIPTSNCWRYYLEQILAGYGTVQTTLLHLASLYGNPACVQTLLDQGADVNAKGGLYEYPILAASRGGHQVVVQLLVEAGANVRAEDSQGTTALHWAAGKGSEAVIWGVERGERLYRDISHIERGDEEVARLLVGNGASINACQHDGQTPLHCAAKGGRETAAIAQLLLASGGDASMTDSKGATPLHQAASCGNDMMVRLLIENGADVNTKGGNGFTALYTAARKGRDTTVRTLIDKGADINTATPDTHVPNSTAAAQQRDERMKRPSLTKNRDYMKLRGGETPLHVAAKWGHVRVVKLLVENGADVHAEDQHGRTSLHWAARYGWMSVAQLLIQHGANTNAMPGTVEPQWRYYRASRLRGTPLHCAARGDHKMIVHLLLANGADVNAKDIYGRTPQQCVEGKKHHREVSRSLTPFNFGF</sequence>
<dbReference type="SMART" id="SM00248">
    <property type="entry name" value="ANK"/>
    <property type="match status" value="9"/>
</dbReference>
<organism evidence="5 6">
    <name type="scientific">Elaphomyces granulatus</name>
    <dbReference type="NCBI Taxonomy" id="519963"/>
    <lineage>
        <taxon>Eukaryota</taxon>
        <taxon>Fungi</taxon>
        <taxon>Dikarya</taxon>
        <taxon>Ascomycota</taxon>
        <taxon>Pezizomycotina</taxon>
        <taxon>Eurotiomycetes</taxon>
        <taxon>Eurotiomycetidae</taxon>
        <taxon>Eurotiales</taxon>
        <taxon>Elaphomycetaceae</taxon>
        <taxon>Elaphomyces</taxon>
    </lineage>
</organism>
<reference evidence="5 6" key="1">
    <citation type="journal article" date="2015" name="Environ. Microbiol.">
        <title>Metagenome sequence of Elaphomyces granulatus from sporocarp tissue reveals Ascomycota ectomycorrhizal fingerprints of genome expansion and a Proteobacteria-rich microbiome.</title>
        <authorList>
            <person name="Quandt C.A."/>
            <person name="Kohler A."/>
            <person name="Hesse C.N."/>
            <person name="Sharpton T.J."/>
            <person name="Martin F."/>
            <person name="Spatafora J.W."/>
        </authorList>
    </citation>
    <scope>NUCLEOTIDE SEQUENCE [LARGE SCALE GENOMIC DNA]</scope>
    <source>
        <strain evidence="5 6">OSC145934</strain>
    </source>
</reference>
<feature type="repeat" description="ANK" evidence="3">
    <location>
        <begin position="971"/>
        <end position="1005"/>
    </location>
</feature>
<dbReference type="SUPFAM" id="SSF53474">
    <property type="entry name" value="alpha/beta-Hydrolases"/>
    <property type="match status" value="1"/>
</dbReference>
<dbReference type="Gene3D" id="3.40.50.1820">
    <property type="entry name" value="alpha/beta hydrolase"/>
    <property type="match status" value="1"/>
</dbReference>
<proteinExistence type="predicted"/>
<dbReference type="Gene3D" id="1.25.40.20">
    <property type="entry name" value="Ankyrin repeat-containing domain"/>
    <property type="match status" value="4"/>
</dbReference>
<keyword evidence="6" id="KW-1185">Reference proteome</keyword>
<feature type="repeat" description="ANK" evidence="3">
    <location>
        <begin position="1039"/>
        <end position="1071"/>
    </location>
</feature>
<dbReference type="InterPro" id="IPR036770">
    <property type="entry name" value="Ankyrin_rpt-contain_sf"/>
</dbReference>
<accession>A0A232LUL9</accession>
<dbReference type="InterPro" id="IPR027417">
    <property type="entry name" value="P-loop_NTPase"/>
</dbReference>
<dbReference type="Pfam" id="PF24883">
    <property type="entry name" value="NPHP3_N"/>
    <property type="match status" value="1"/>
</dbReference>
<dbReference type="PANTHER" id="PTHR24198">
    <property type="entry name" value="ANKYRIN REPEAT AND PROTEIN KINASE DOMAIN-CONTAINING PROTEIN"/>
    <property type="match status" value="1"/>
</dbReference>
<feature type="domain" description="Nephrocystin 3-like N-terminal" evidence="4">
    <location>
        <begin position="347"/>
        <end position="543"/>
    </location>
</feature>
<keyword evidence="2 3" id="KW-0040">ANK repeat</keyword>
<evidence type="ECO:0000313" key="5">
    <source>
        <dbReference type="EMBL" id="OXV07870.1"/>
    </source>
</evidence>
<feature type="repeat" description="ANK" evidence="3">
    <location>
        <begin position="885"/>
        <end position="913"/>
    </location>
</feature>
<dbReference type="PRINTS" id="PR01415">
    <property type="entry name" value="ANKYRIN"/>
</dbReference>
<evidence type="ECO:0000256" key="3">
    <source>
        <dbReference type="PROSITE-ProRule" id="PRU00023"/>
    </source>
</evidence>
<gene>
    <name evidence="5" type="ORF">Egran_04368</name>
</gene>
<dbReference type="OrthoDB" id="194358at2759"/>
<comment type="caution">
    <text evidence="5">The sequence shown here is derived from an EMBL/GenBank/DDBJ whole genome shotgun (WGS) entry which is preliminary data.</text>
</comment>
<evidence type="ECO:0000259" key="4">
    <source>
        <dbReference type="Pfam" id="PF24883"/>
    </source>
</evidence>
<dbReference type="PANTHER" id="PTHR24198:SF165">
    <property type="entry name" value="ANKYRIN REPEAT-CONTAINING PROTEIN-RELATED"/>
    <property type="match status" value="1"/>
</dbReference>
<feature type="repeat" description="ANK" evidence="3">
    <location>
        <begin position="1006"/>
        <end position="1038"/>
    </location>
</feature>
<evidence type="ECO:0000313" key="6">
    <source>
        <dbReference type="Proteomes" id="UP000243515"/>
    </source>
</evidence>
<dbReference type="SUPFAM" id="SSF52540">
    <property type="entry name" value="P-loop containing nucleoside triphosphate hydrolases"/>
    <property type="match status" value="1"/>
</dbReference>